<evidence type="ECO:0000313" key="4">
    <source>
        <dbReference type="Proteomes" id="UP000177130"/>
    </source>
</evidence>
<evidence type="ECO:0000313" key="3">
    <source>
        <dbReference type="EMBL" id="OHA23507.1"/>
    </source>
</evidence>
<dbReference type="AlphaFoldDB" id="A0A1G2MI29"/>
<organism evidence="3 4">
    <name type="scientific">Candidatus Taylorbacteria bacterium RIFCSPHIGHO2_02_FULL_43_32b</name>
    <dbReference type="NCBI Taxonomy" id="1802306"/>
    <lineage>
        <taxon>Bacteria</taxon>
        <taxon>Candidatus Tayloriibacteriota</taxon>
    </lineage>
</organism>
<comment type="caution">
    <text evidence="3">The sequence shown here is derived from an EMBL/GenBank/DDBJ whole genome shotgun (WGS) entry which is preliminary data.</text>
</comment>
<keyword evidence="1" id="KW-0732">Signal</keyword>
<protein>
    <recommendedName>
        <fullName evidence="2">M23ase beta-sheet core domain-containing protein</fullName>
    </recommendedName>
</protein>
<dbReference type="GO" id="GO:0004222">
    <property type="term" value="F:metalloendopeptidase activity"/>
    <property type="evidence" value="ECO:0007669"/>
    <property type="project" value="TreeGrafter"/>
</dbReference>
<gene>
    <name evidence="3" type="ORF">A3C72_00485</name>
</gene>
<feature type="domain" description="M23ase beta-sheet core" evidence="2">
    <location>
        <begin position="181"/>
        <end position="275"/>
    </location>
</feature>
<evidence type="ECO:0000256" key="1">
    <source>
        <dbReference type="ARBA" id="ARBA00022729"/>
    </source>
</evidence>
<dbReference type="PANTHER" id="PTHR21666">
    <property type="entry name" value="PEPTIDASE-RELATED"/>
    <property type="match status" value="1"/>
</dbReference>
<dbReference type="InterPro" id="IPR050570">
    <property type="entry name" value="Cell_wall_metabolism_enzyme"/>
</dbReference>
<dbReference type="Pfam" id="PF01551">
    <property type="entry name" value="Peptidase_M23"/>
    <property type="match status" value="1"/>
</dbReference>
<dbReference type="PANTHER" id="PTHR21666:SF289">
    <property type="entry name" value="L-ALA--D-GLU ENDOPEPTIDASE"/>
    <property type="match status" value="1"/>
</dbReference>
<dbReference type="CDD" id="cd12797">
    <property type="entry name" value="M23_peptidase"/>
    <property type="match status" value="1"/>
</dbReference>
<dbReference type="EMBL" id="MHRK01000032">
    <property type="protein sequence ID" value="OHA23507.1"/>
    <property type="molecule type" value="Genomic_DNA"/>
</dbReference>
<dbReference type="InterPro" id="IPR016047">
    <property type="entry name" value="M23ase_b-sheet_dom"/>
</dbReference>
<dbReference type="InterPro" id="IPR011055">
    <property type="entry name" value="Dup_hybrid_motif"/>
</dbReference>
<accession>A0A1G2MI29</accession>
<dbReference type="Gene3D" id="2.70.70.10">
    <property type="entry name" value="Glucose Permease (Domain IIA)"/>
    <property type="match status" value="1"/>
</dbReference>
<reference evidence="3 4" key="1">
    <citation type="journal article" date="2016" name="Nat. Commun.">
        <title>Thousands of microbial genomes shed light on interconnected biogeochemical processes in an aquifer system.</title>
        <authorList>
            <person name="Anantharaman K."/>
            <person name="Brown C.T."/>
            <person name="Hug L.A."/>
            <person name="Sharon I."/>
            <person name="Castelle C.J."/>
            <person name="Probst A.J."/>
            <person name="Thomas B.C."/>
            <person name="Singh A."/>
            <person name="Wilkins M.J."/>
            <person name="Karaoz U."/>
            <person name="Brodie E.L."/>
            <person name="Williams K.H."/>
            <person name="Hubbard S.S."/>
            <person name="Banfield J.F."/>
        </authorList>
    </citation>
    <scope>NUCLEOTIDE SEQUENCE [LARGE SCALE GENOMIC DNA]</scope>
</reference>
<dbReference type="STRING" id="1802306.A3C72_00485"/>
<name>A0A1G2MI29_9BACT</name>
<dbReference type="SUPFAM" id="SSF51261">
    <property type="entry name" value="Duplicated hybrid motif"/>
    <property type="match status" value="1"/>
</dbReference>
<evidence type="ECO:0000259" key="2">
    <source>
        <dbReference type="Pfam" id="PF01551"/>
    </source>
</evidence>
<dbReference type="Proteomes" id="UP000177130">
    <property type="component" value="Unassembled WGS sequence"/>
</dbReference>
<proteinExistence type="predicted"/>
<sequence length="284" mass="31444">MTFQKQILIIGSLFAVPLFAFALPTISTFPSPVEQGQALMIKISGATLNDIAKIYVDGKSLWFFNYNGSPTAFYAIDLNAEPGEKKIRVLMEDGSEVEKTFMINERQKIEAPLGIPDKLGGNTPEAATSLVTNLGNENSVINSLLSTNKKFWTESFRYPLKYPTVTDSYGYLRKTGYYSIPHKGTDFRAPEGYRVYAINRGVVKLARTFTIYGKTVAVDHGLGVISYYMHLSRIDVKEGQTVGKGQVLGLSGKTGYAESPHLHLSVKINGISIDPNKFISLFQY</sequence>